<accession>A0A917UUG7</accession>
<sequence length="57" mass="6225">MQMDNLLRPGSLVQIINVLGHDGYVKTHLTETIDSQMPAARLSEPPLLSAPKVPAPY</sequence>
<dbReference type="EMBL" id="BMPO01000002">
    <property type="protein sequence ID" value="GGJ86876.1"/>
    <property type="molecule type" value="Genomic_DNA"/>
</dbReference>
<evidence type="ECO:0000313" key="1">
    <source>
        <dbReference type="EMBL" id="GGJ86876.1"/>
    </source>
</evidence>
<proteinExistence type="predicted"/>
<reference evidence="1" key="1">
    <citation type="journal article" date="2014" name="Int. J. Syst. Evol. Microbiol.">
        <title>Complete genome sequence of Corynebacterium casei LMG S-19264T (=DSM 44701T), isolated from a smear-ripened cheese.</title>
        <authorList>
            <consortium name="US DOE Joint Genome Institute (JGI-PGF)"/>
            <person name="Walter F."/>
            <person name="Albersmeier A."/>
            <person name="Kalinowski J."/>
            <person name="Ruckert C."/>
        </authorList>
    </citation>
    <scope>NUCLEOTIDE SEQUENCE</scope>
    <source>
        <strain evidence="1">JCM 30078</strain>
    </source>
</reference>
<dbReference type="AlphaFoldDB" id="A0A917UUG7"/>
<protein>
    <submittedName>
        <fullName evidence="1">Uncharacterized protein</fullName>
    </submittedName>
</protein>
<gene>
    <name evidence="1" type="ORF">GCM10009304_11120</name>
</gene>
<name>A0A917UUG7_9PSED</name>
<comment type="caution">
    <text evidence="1">The sequence shown here is derived from an EMBL/GenBank/DDBJ whole genome shotgun (WGS) entry which is preliminary data.</text>
</comment>
<evidence type="ECO:0000313" key="2">
    <source>
        <dbReference type="Proteomes" id="UP000635983"/>
    </source>
</evidence>
<keyword evidence="2" id="KW-1185">Reference proteome</keyword>
<dbReference type="Proteomes" id="UP000635983">
    <property type="component" value="Unassembled WGS sequence"/>
</dbReference>
<reference evidence="1" key="2">
    <citation type="submission" date="2020-09" db="EMBL/GenBank/DDBJ databases">
        <authorList>
            <person name="Sun Q."/>
            <person name="Ohkuma M."/>
        </authorList>
    </citation>
    <scope>NUCLEOTIDE SEQUENCE</scope>
    <source>
        <strain evidence="1">JCM 30078</strain>
    </source>
</reference>
<organism evidence="1 2">
    <name type="scientific">Pseudomonas matsuisoli</name>
    <dbReference type="NCBI Taxonomy" id="1515666"/>
    <lineage>
        <taxon>Bacteria</taxon>
        <taxon>Pseudomonadati</taxon>
        <taxon>Pseudomonadota</taxon>
        <taxon>Gammaproteobacteria</taxon>
        <taxon>Pseudomonadales</taxon>
        <taxon>Pseudomonadaceae</taxon>
        <taxon>Pseudomonas</taxon>
    </lineage>
</organism>